<evidence type="ECO:0008006" key="3">
    <source>
        <dbReference type="Google" id="ProtNLM"/>
    </source>
</evidence>
<dbReference type="AlphaFoldDB" id="A0A4R5KYI7"/>
<keyword evidence="2" id="KW-1185">Reference proteome</keyword>
<dbReference type="Gene3D" id="1.50.10.10">
    <property type="match status" value="1"/>
</dbReference>
<dbReference type="InterPro" id="IPR012341">
    <property type="entry name" value="6hp_glycosidase-like_sf"/>
</dbReference>
<dbReference type="SUPFAM" id="SSF48208">
    <property type="entry name" value="Six-hairpin glycosidases"/>
    <property type="match status" value="1"/>
</dbReference>
<dbReference type="RefSeq" id="WP_133225005.1">
    <property type="nucleotide sequence ID" value="NZ_SMRT01000001.1"/>
</dbReference>
<proteinExistence type="predicted"/>
<name>A0A4R5KYI7_9BACL</name>
<organism evidence="1 2">
    <name type="scientific">Paenibacillus piri</name>
    <dbReference type="NCBI Taxonomy" id="2547395"/>
    <lineage>
        <taxon>Bacteria</taxon>
        <taxon>Bacillati</taxon>
        <taxon>Bacillota</taxon>
        <taxon>Bacilli</taxon>
        <taxon>Bacillales</taxon>
        <taxon>Paenibacillaceae</taxon>
        <taxon>Paenibacillus</taxon>
    </lineage>
</organism>
<gene>
    <name evidence="1" type="ORF">E1757_01230</name>
</gene>
<dbReference type="EMBL" id="SMRT01000001">
    <property type="protein sequence ID" value="TDG00296.1"/>
    <property type="molecule type" value="Genomic_DNA"/>
</dbReference>
<protein>
    <recommendedName>
        <fullName evidence="3">Glycosyl hydrolase family 88</fullName>
    </recommendedName>
</protein>
<dbReference type="Proteomes" id="UP000295636">
    <property type="component" value="Unassembled WGS sequence"/>
</dbReference>
<evidence type="ECO:0000313" key="2">
    <source>
        <dbReference type="Proteomes" id="UP000295636"/>
    </source>
</evidence>
<reference evidence="1 2" key="1">
    <citation type="submission" date="2019-03" db="EMBL/GenBank/DDBJ databases">
        <title>This is whole genome sequence of Paenibacillus sp MS74 strain.</title>
        <authorList>
            <person name="Trinh H.N."/>
        </authorList>
    </citation>
    <scope>NUCLEOTIDE SEQUENCE [LARGE SCALE GENOMIC DNA]</scope>
    <source>
        <strain evidence="1 2">MS74</strain>
    </source>
</reference>
<evidence type="ECO:0000313" key="1">
    <source>
        <dbReference type="EMBL" id="TDG00296.1"/>
    </source>
</evidence>
<accession>A0A4R5KYI7</accession>
<sequence>MKTAEFEKLQLSNTVLANDYVLEHTKYDYLFFKIPAEDYGMTETVALTMDVVSETAVIALNEYLNHRTMRISGRDVVVRFDIAECESGENTLAFKGQIHVKRIDFITGGNGGEASETAEVPHLPPSADPVHAAARFLLNAQIQGPGKSPFHGSCYAIYDYTNGCHRMPCWLWSDAPIVSAMLKLVQENVYPDMNASFERLALDIGKAFLRNQITDPSDEVYGAFVSRHRYYGKTARSFDRLLGPNDTSFTVKWAMLPLYEHTRDETYLHASKIALDWVEHIIDTQPFVPSHYYFEEKAWENKAFVDTGFNVEGFAAYDSLTGGSSYDAVIRFCMDRFIGQFRLDNGYYGQNYTPGSGVDDRLFTRGHAWVLEGLAACCSANGDDKYVAEALALSEKMIENQNADGSWNYLLGYYAPDPAVKAGSGICEKTIPIFAYLFLELYAMTGRKQLLDSADRALAWCEASMSDEAGSGYGGIAGASLASGITGLPFLKVATGYANAFYLLAKLKRRGIR</sequence>
<comment type="caution">
    <text evidence="1">The sequence shown here is derived from an EMBL/GenBank/DDBJ whole genome shotgun (WGS) entry which is preliminary data.</text>
</comment>
<dbReference type="OrthoDB" id="9757939at2"/>
<dbReference type="GO" id="GO:0005975">
    <property type="term" value="P:carbohydrate metabolic process"/>
    <property type="evidence" value="ECO:0007669"/>
    <property type="project" value="InterPro"/>
</dbReference>
<dbReference type="InterPro" id="IPR008928">
    <property type="entry name" value="6-hairpin_glycosidase_sf"/>
</dbReference>